<dbReference type="Pfam" id="PF00270">
    <property type="entry name" value="DEAD"/>
    <property type="match status" value="1"/>
</dbReference>
<evidence type="ECO:0000259" key="9">
    <source>
        <dbReference type="PROSITE" id="PS51195"/>
    </source>
</evidence>
<dbReference type="SMART" id="SM00487">
    <property type="entry name" value="DEXDc"/>
    <property type="match status" value="1"/>
</dbReference>
<comment type="caution">
    <text evidence="10">The sequence shown here is derived from an EMBL/GenBank/DDBJ whole genome shotgun (WGS) entry which is preliminary data.</text>
</comment>
<gene>
    <name evidence="10" type="ORF">AMD02_12515</name>
</gene>
<evidence type="ECO:0000256" key="1">
    <source>
        <dbReference type="ARBA" id="ARBA00022741"/>
    </source>
</evidence>
<dbReference type="InterPro" id="IPR014014">
    <property type="entry name" value="RNA_helicase_DEAD_Q_motif"/>
</dbReference>
<feature type="compositionally biased region" description="Basic residues" evidence="6">
    <location>
        <begin position="429"/>
        <end position="438"/>
    </location>
</feature>
<dbReference type="GO" id="GO:0009409">
    <property type="term" value="P:response to cold"/>
    <property type="evidence" value="ECO:0007669"/>
    <property type="project" value="TreeGrafter"/>
</dbReference>
<feature type="region of interest" description="Disordered" evidence="6">
    <location>
        <begin position="382"/>
        <end position="438"/>
    </location>
</feature>
<dbReference type="RefSeq" id="WP_053431511.1">
    <property type="nucleotide sequence ID" value="NZ_CP040441.1"/>
</dbReference>
<evidence type="ECO:0000256" key="3">
    <source>
        <dbReference type="ARBA" id="ARBA00022806"/>
    </source>
</evidence>
<protein>
    <submittedName>
        <fullName evidence="10">DEAD/DEAH box helicase</fullName>
    </submittedName>
</protein>
<sequence length="438" mass="49592">MKSANFARFQIKKFLLEALSDKGITHPTEIQERLIPAIRNGKDVIGQSQTGTGKTLAFLLPIVDRIEGEREEVQAVITAPTRELAGQIFEELQALLRHVPHDEEVRAKLIVGGTDRSRTLEKLRVQPQIVVGTPGRISDLVHEQALNVYTATMLVVDEADQMLDMGFIEDVDKVAARMAENLQMMVFSATIPEKLKPFLKKYMNEPRHVHVQPKQATANLIEHRIVPLRHRDKLEITTEVASVLNPFLAIVFTNTKEQADELADAMLAAGLNVERLHGGLQPRQRKQVMKRVKNYEVQYLVATDLAARGIDIKGVSHIINHSLPKDLDFYVHRVGRTARAGADGIALTIFAPEDEQAVHKLMKRGIQFTYYDLKKGEWQKLDKPPLGVPGEKRRKEDKGLEAPMVKKAKKVKPGYKKKARLAQADQQRRQRRLNRKKK</sequence>
<name>A0A0M0KL33_ALKHA</name>
<dbReference type="PANTHER" id="PTHR47963:SF1">
    <property type="entry name" value="DEAD-BOX ATP-DEPENDENT RNA HELICASE CSHB"/>
    <property type="match status" value="1"/>
</dbReference>
<feature type="domain" description="DEAD-box RNA helicase Q" evidence="9">
    <location>
        <begin position="4"/>
        <end position="32"/>
    </location>
</feature>
<dbReference type="PATRIC" id="fig|136160.3.peg.2926"/>
<dbReference type="PROSITE" id="PS51195">
    <property type="entry name" value="Q_MOTIF"/>
    <property type="match status" value="1"/>
</dbReference>
<dbReference type="GO" id="GO:0003724">
    <property type="term" value="F:RNA helicase activity"/>
    <property type="evidence" value="ECO:0007669"/>
    <property type="project" value="InterPro"/>
</dbReference>
<evidence type="ECO:0000313" key="10">
    <source>
        <dbReference type="EMBL" id="KOO39576.1"/>
    </source>
</evidence>
<dbReference type="PANTHER" id="PTHR47963">
    <property type="entry name" value="DEAD-BOX ATP-DEPENDENT RNA HELICASE 47, MITOCHONDRIAL"/>
    <property type="match status" value="1"/>
</dbReference>
<dbReference type="Gene3D" id="3.40.50.300">
    <property type="entry name" value="P-loop containing nucleotide triphosphate hydrolases"/>
    <property type="match status" value="2"/>
</dbReference>
<evidence type="ECO:0000256" key="2">
    <source>
        <dbReference type="ARBA" id="ARBA00022801"/>
    </source>
</evidence>
<feature type="domain" description="Helicase C-terminal" evidence="8">
    <location>
        <begin position="235"/>
        <end position="377"/>
    </location>
</feature>
<dbReference type="GO" id="GO:0033592">
    <property type="term" value="F:RNA strand annealing activity"/>
    <property type="evidence" value="ECO:0007669"/>
    <property type="project" value="TreeGrafter"/>
</dbReference>
<dbReference type="InterPro" id="IPR027417">
    <property type="entry name" value="P-loop_NTPase"/>
</dbReference>
<dbReference type="GO" id="GO:0005840">
    <property type="term" value="C:ribosome"/>
    <property type="evidence" value="ECO:0007669"/>
    <property type="project" value="TreeGrafter"/>
</dbReference>
<feature type="short sequence motif" description="Q motif" evidence="5">
    <location>
        <begin position="4"/>
        <end position="32"/>
    </location>
</feature>
<dbReference type="InterPro" id="IPR014001">
    <property type="entry name" value="Helicase_ATP-bd"/>
</dbReference>
<keyword evidence="4" id="KW-0067">ATP-binding</keyword>
<keyword evidence="1" id="KW-0547">Nucleotide-binding</keyword>
<dbReference type="SMART" id="SM00490">
    <property type="entry name" value="HELICc"/>
    <property type="match status" value="1"/>
</dbReference>
<dbReference type="PROSITE" id="PS51194">
    <property type="entry name" value="HELICASE_CTER"/>
    <property type="match status" value="1"/>
</dbReference>
<evidence type="ECO:0000259" key="7">
    <source>
        <dbReference type="PROSITE" id="PS51192"/>
    </source>
</evidence>
<keyword evidence="2" id="KW-0378">Hydrolase</keyword>
<proteinExistence type="predicted"/>
<organism evidence="10">
    <name type="scientific">Halalkalibacterium halodurans</name>
    <name type="common">Bacillus halodurans</name>
    <dbReference type="NCBI Taxonomy" id="86665"/>
    <lineage>
        <taxon>Bacteria</taxon>
        <taxon>Bacillati</taxon>
        <taxon>Bacillota</taxon>
        <taxon>Bacilli</taxon>
        <taxon>Bacillales</taxon>
        <taxon>Bacillaceae</taxon>
        <taxon>Halalkalibacterium (ex Joshi et al. 2022)</taxon>
    </lineage>
</organism>
<evidence type="ECO:0000259" key="8">
    <source>
        <dbReference type="PROSITE" id="PS51194"/>
    </source>
</evidence>
<keyword evidence="3 10" id="KW-0347">Helicase</keyword>
<reference evidence="10" key="1">
    <citation type="submission" date="2015-08" db="EMBL/GenBank/DDBJ databases">
        <title>Complete DNA Sequence of Pseudomonas syringae pv. actinidiae, the Causal Agent of Kiwifruit Canker Disease.</title>
        <authorList>
            <person name="Rikkerink E.H.A."/>
            <person name="Fineran P.C."/>
        </authorList>
    </citation>
    <scope>NUCLEOTIDE SEQUENCE</scope>
    <source>
        <strain evidence="10">DSM 13666</strain>
    </source>
</reference>
<dbReference type="Pfam" id="PF00271">
    <property type="entry name" value="Helicase_C"/>
    <property type="match status" value="1"/>
</dbReference>
<dbReference type="InterPro" id="IPR001650">
    <property type="entry name" value="Helicase_C-like"/>
</dbReference>
<dbReference type="GO" id="GO:0005524">
    <property type="term" value="F:ATP binding"/>
    <property type="evidence" value="ECO:0007669"/>
    <property type="project" value="UniProtKB-KW"/>
</dbReference>
<evidence type="ECO:0000256" key="6">
    <source>
        <dbReference type="SAM" id="MobiDB-lite"/>
    </source>
</evidence>
<feature type="compositionally biased region" description="Basic residues" evidence="6">
    <location>
        <begin position="406"/>
        <end position="420"/>
    </location>
</feature>
<feature type="domain" description="Helicase ATP-binding" evidence="7">
    <location>
        <begin position="35"/>
        <end position="209"/>
    </location>
</feature>
<feature type="compositionally biased region" description="Basic and acidic residues" evidence="6">
    <location>
        <begin position="390"/>
        <end position="400"/>
    </location>
</feature>
<dbReference type="InterPro" id="IPR050547">
    <property type="entry name" value="DEAD_box_RNA_helicases"/>
</dbReference>
<dbReference type="EMBL" id="LILD01000001">
    <property type="protein sequence ID" value="KOO39576.1"/>
    <property type="molecule type" value="Genomic_DNA"/>
</dbReference>
<dbReference type="GO" id="GO:0005829">
    <property type="term" value="C:cytosol"/>
    <property type="evidence" value="ECO:0007669"/>
    <property type="project" value="TreeGrafter"/>
</dbReference>
<evidence type="ECO:0000256" key="5">
    <source>
        <dbReference type="PROSITE-ProRule" id="PRU00552"/>
    </source>
</evidence>
<dbReference type="PROSITE" id="PS51192">
    <property type="entry name" value="HELICASE_ATP_BIND_1"/>
    <property type="match status" value="1"/>
</dbReference>
<evidence type="ECO:0000256" key="4">
    <source>
        <dbReference type="ARBA" id="ARBA00022840"/>
    </source>
</evidence>
<dbReference type="InterPro" id="IPR044742">
    <property type="entry name" value="DEAD/DEAH_RhlB"/>
</dbReference>
<dbReference type="GO" id="GO:0016787">
    <property type="term" value="F:hydrolase activity"/>
    <property type="evidence" value="ECO:0007669"/>
    <property type="project" value="UniProtKB-KW"/>
</dbReference>
<dbReference type="SUPFAM" id="SSF52540">
    <property type="entry name" value="P-loop containing nucleoside triphosphate hydrolases"/>
    <property type="match status" value="1"/>
</dbReference>
<dbReference type="CDD" id="cd00268">
    <property type="entry name" value="DEADc"/>
    <property type="match status" value="1"/>
</dbReference>
<dbReference type="AlphaFoldDB" id="A0A0M0KL33"/>
<dbReference type="CDD" id="cd18787">
    <property type="entry name" value="SF2_C_DEAD"/>
    <property type="match status" value="1"/>
</dbReference>
<dbReference type="InterPro" id="IPR011545">
    <property type="entry name" value="DEAD/DEAH_box_helicase_dom"/>
</dbReference>
<dbReference type="GeneID" id="87597009"/>
<accession>A0A0M0KL33</accession>